<accession>A0ACB8UVD1</accession>
<name>A0ACB8UVD1_9EURO</name>
<reference evidence="1" key="1">
    <citation type="journal article" date="2022" name="bioRxiv">
        <title>Population genetic analysis of Ophidiomyces ophidiicola, the causative agent of snake fungal disease, indicates recent introductions to the USA.</title>
        <authorList>
            <person name="Ladner J.T."/>
            <person name="Palmer J.M."/>
            <person name="Ettinger C.L."/>
            <person name="Stajich J.E."/>
            <person name="Farrell T.M."/>
            <person name="Glorioso B.M."/>
            <person name="Lawson B."/>
            <person name="Price S.J."/>
            <person name="Stengle A.G."/>
            <person name="Grear D.A."/>
            <person name="Lorch J.M."/>
        </authorList>
    </citation>
    <scope>NUCLEOTIDE SEQUENCE</scope>
    <source>
        <strain evidence="1">NWHC 24266-5</strain>
    </source>
</reference>
<dbReference type="EMBL" id="JALBCA010000052">
    <property type="protein sequence ID" value="KAI2386048.1"/>
    <property type="molecule type" value="Genomic_DNA"/>
</dbReference>
<evidence type="ECO:0000313" key="1">
    <source>
        <dbReference type="EMBL" id="KAI2386048.1"/>
    </source>
</evidence>
<gene>
    <name evidence="1" type="ORF">LOY88_003812</name>
</gene>
<comment type="caution">
    <text evidence="1">The sequence shown here is derived from an EMBL/GenBank/DDBJ whole genome shotgun (WGS) entry which is preliminary data.</text>
</comment>
<protein>
    <submittedName>
        <fullName evidence="1">Uncharacterized protein</fullName>
    </submittedName>
</protein>
<sequence length="480" mass="51248">MSTPPPTTPKGPRNARKQAKRTTTPATRKPSAPNNPSSLARKQAQSPISSNDANVTIDSFTGAEGGSRKKKERGNKKDSNANSPRAKADVTNVKPGHRHTSSQPSVPSPLTFRDSPHYAGPTFHASPAPSALPVPSFVSKSVPEGDSPLQTRVVDESPDIDHPGNSTPTKTPALSFLEGQDKNTSSPLDFLFKAAMESRRGNNAGGRDGTPRPSSLAHQDTIQAGPSQDPLTMTDTVFPLDLENSEPSVKTPSSKITAIGPAFATSYKERMNALRSASSPSTPGDVNASNEIERKAKSDALKLLLFNSTQQGPLSMTPGPRNNSPLFSPQSRANMQYHPQPPPGTLTPASTENSPRNIGFQGQNVPFKYVSSVGNPGPAIQSTFPPPTGDRMIAGIRPSDHRYSPLHPSPHRSHSAHSTLHGTYVSPTPNRTVSSLPQETRPVQGVSTRIGPSDTKKMEDDLRRLLKIRVSDGHNGNNMS</sequence>
<proteinExistence type="predicted"/>
<organism evidence="1">
    <name type="scientific">Ophidiomyces ophidiicola</name>
    <dbReference type="NCBI Taxonomy" id="1387563"/>
    <lineage>
        <taxon>Eukaryota</taxon>
        <taxon>Fungi</taxon>
        <taxon>Dikarya</taxon>
        <taxon>Ascomycota</taxon>
        <taxon>Pezizomycotina</taxon>
        <taxon>Eurotiomycetes</taxon>
        <taxon>Eurotiomycetidae</taxon>
        <taxon>Onygenales</taxon>
        <taxon>Onygenaceae</taxon>
        <taxon>Ophidiomyces</taxon>
    </lineage>
</organism>